<dbReference type="Proteomes" id="UP000515163">
    <property type="component" value="Unplaced"/>
</dbReference>
<dbReference type="InterPro" id="IPR053720">
    <property type="entry name" value="Psm_Assembly_Chaperone"/>
</dbReference>
<reference evidence="2" key="1">
    <citation type="submission" date="2025-08" db="UniProtKB">
        <authorList>
            <consortium name="RefSeq"/>
        </authorList>
    </citation>
    <scope>IDENTIFICATION</scope>
    <source>
        <tissue evidence="2">Tentacle</tissue>
    </source>
</reference>
<dbReference type="Pfam" id="PF10178">
    <property type="entry name" value="PAC3"/>
    <property type="match status" value="1"/>
</dbReference>
<evidence type="ECO:0000313" key="1">
    <source>
        <dbReference type="Proteomes" id="UP000515163"/>
    </source>
</evidence>
<gene>
    <name evidence="2" type="primary">LOC116288007</name>
</gene>
<dbReference type="GO" id="GO:0043248">
    <property type="term" value="P:proteasome assembly"/>
    <property type="evidence" value="ECO:0007669"/>
    <property type="project" value="InterPro"/>
</dbReference>
<dbReference type="FunCoup" id="A0A6P8H543">
    <property type="interactions" value="345"/>
</dbReference>
<dbReference type="RefSeq" id="XP_031550581.1">
    <property type="nucleotide sequence ID" value="XM_031694721.1"/>
</dbReference>
<dbReference type="Gene3D" id="3.30.230.90">
    <property type="match status" value="1"/>
</dbReference>
<dbReference type="OrthoDB" id="5839at2759"/>
<organism evidence="1 2">
    <name type="scientific">Actinia tenebrosa</name>
    <name type="common">Australian red waratah sea anemone</name>
    <dbReference type="NCBI Taxonomy" id="6105"/>
    <lineage>
        <taxon>Eukaryota</taxon>
        <taxon>Metazoa</taxon>
        <taxon>Cnidaria</taxon>
        <taxon>Anthozoa</taxon>
        <taxon>Hexacorallia</taxon>
        <taxon>Actiniaria</taxon>
        <taxon>Actiniidae</taxon>
        <taxon>Actinia</taxon>
    </lineage>
</organism>
<dbReference type="KEGG" id="aten:116288007"/>
<dbReference type="InterPro" id="IPR018788">
    <property type="entry name" value="Proteasome_assmbl_chp_3"/>
</dbReference>
<dbReference type="InParanoid" id="A0A6P8H543"/>
<dbReference type="PANTHER" id="PTHR31051">
    <property type="entry name" value="PROTEASOME ASSEMBLY CHAPERONE 3"/>
    <property type="match status" value="1"/>
</dbReference>
<proteinExistence type="predicted"/>
<dbReference type="GeneID" id="116288007"/>
<evidence type="ECO:0000313" key="2">
    <source>
        <dbReference type="RefSeq" id="XP_031550581.1"/>
    </source>
</evidence>
<sequence>MADAVGENQGPQTRQLAVAIDGTHTDILCTWFSDRIMVVVTQYRKFGTLINVKKESTVSRDLSSNQPLNNEPVFNTKVLMGKDEPVWHVYGRQIASIIGEKDESNRQVLLAIALKKHSPEILHCIMDQIQELKTSSLVK</sequence>
<accession>A0A6P8H543</accession>
<keyword evidence="1" id="KW-1185">Reference proteome</keyword>
<name>A0A6P8H543_ACTTE</name>
<protein>
    <submittedName>
        <fullName evidence="2">Proteasome assembly chaperone 3-like</fullName>
    </submittedName>
</protein>
<dbReference type="AlphaFoldDB" id="A0A6P8H543"/>
<dbReference type="PANTHER" id="PTHR31051:SF1">
    <property type="entry name" value="PROTEASOME ASSEMBLY CHAPERONE 3"/>
    <property type="match status" value="1"/>
</dbReference>